<keyword evidence="3" id="KW-1185">Reference proteome</keyword>
<dbReference type="InParanoid" id="A0A2J7R541"/>
<organism evidence="2 3">
    <name type="scientific">Cryptotermes secundus</name>
    <dbReference type="NCBI Taxonomy" id="105785"/>
    <lineage>
        <taxon>Eukaryota</taxon>
        <taxon>Metazoa</taxon>
        <taxon>Ecdysozoa</taxon>
        <taxon>Arthropoda</taxon>
        <taxon>Hexapoda</taxon>
        <taxon>Insecta</taxon>
        <taxon>Pterygota</taxon>
        <taxon>Neoptera</taxon>
        <taxon>Polyneoptera</taxon>
        <taxon>Dictyoptera</taxon>
        <taxon>Blattodea</taxon>
        <taxon>Blattoidea</taxon>
        <taxon>Termitoidae</taxon>
        <taxon>Kalotermitidae</taxon>
        <taxon>Cryptotermitinae</taxon>
        <taxon>Cryptotermes</taxon>
    </lineage>
</organism>
<dbReference type="Proteomes" id="UP000235965">
    <property type="component" value="Unassembled WGS sequence"/>
</dbReference>
<name>A0A2J7R541_9NEOP</name>
<comment type="caution">
    <text evidence="2">The sequence shown here is derived from an EMBL/GenBank/DDBJ whole genome shotgun (WGS) entry which is preliminary data.</text>
</comment>
<accession>A0A2J7R541</accession>
<protein>
    <submittedName>
        <fullName evidence="2">Uncharacterized protein</fullName>
    </submittedName>
</protein>
<reference evidence="2 3" key="1">
    <citation type="submission" date="2017-12" db="EMBL/GenBank/DDBJ databases">
        <title>Hemimetabolous genomes reveal molecular basis of termite eusociality.</title>
        <authorList>
            <person name="Harrison M.C."/>
            <person name="Jongepier E."/>
            <person name="Robertson H.M."/>
            <person name="Arning N."/>
            <person name="Bitard-Feildel T."/>
            <person name="Chao H."/>
            <person name="Childers C.P."/>
            <person name="Dinh H."/>
            <person name="Doddapaneni H."/>
            <person name="Dugan S."/>
            <person name="Gowin J."/>
            <person name="Greiner C."/>
            <person name="Han Y."/>
            <person name="Hu H."/>
            <person name="Hughes D.S.T."/>
            <person name="Huylmans A.-K."/>
            <person name="Kemena C."/>
            <person name="Kremer L.P.M."/>
            <person name="Lee S.L."/>
            <person name="Lopez-Ezquerra A."/>
            <person name="Mallet L."/>
            <person name="Monroy-Kuhn J.M."/>
            <person name="Moser A."/>
            <person name="Murali S.C."/>
            <person name="Muzny D.M."/>
            <person name="Otani S."/>
            <person name="Piulachs M.-D."/>
            <person name="Poelchau M."/>
            <person name="Qu J."/>
            <person name="Schaub F."/>
            <person name="Wada-Katsumata A."/>
            <person name="Worley K.C."/>
            <person name="Xie Q."/>
            <person name="Ylla G."/>
            <person name="Poulsen M."/>
            <person name="Gibbs R.A."/>
            <person name="Schal C."/>
            <person name="Richards S."/>
            <person name="Belles X."/>
            <person name="Korb J."/>
            <person name="Bornberg-Bauer E."/>
        </authorList>
    </citation>
    <scope>NUCLEOTIDE SEQUENCE [LARGE SCALE GENOMIC DNA]</scope>
    <source>
        <tissue evidence="2">Whole body</tissue>
    </source>
</reference>
<evidence type="ECO:0000256" key="1">
    <source>
        <dbReference type="SAM" id="MobiDB-lite"/>
    </source>
</evidence>
<evidence type="ECO:0000313" key="3">
    <source>
        <dbReference type="Proteomes" id="UP000235965"/>
    </source>
</evidence>
<sequence length="54" mass="6570">MEPEMTLTKRKWKDNERKEERKKENIAGFWMMEENPKAGKEGLLLYSEVCFIYI</sequence>
<proteinExistence type="predicted"/>
<dbReference type="AlphaFoldDB" id="A0A2J7R541"/>
<gene>
    <name evidence="2" type="ORF">B7P43_G03518</name>
</gene>
<feature type="region of interest" description="Disordered" evidence="1">
    <location>
        <begin position="1"/>
        <end position="20"/>
    </location>
</feature>
<evidence type="ECO:0000313" key="2">
    <source>
        <dbReference type="EMBL" id="PNF35949.1"/>
    </source>
</evidence>
<dbReference type="EMBL" id="NEVH01007395">
    <property type="protein sequence ID" value="PNF35949.1"/>
    <property type="molecule type" value="Genomic_DNA"/>
</dbReference>